<dbReference type="EMBL" id="JADGJD010001032">
    <property type="protein sequence ID" value="KAJ3047076.1"/>
    <property type="molecule type" value="Genomic_DNA"/>
</dbReference>
<dbReference type="GO" id="GO:0072686">
    <property type="term" value="C:mitotic spindle"/>
    <property type="evidence" value="ECO:0007669"/>
    <property type="project" value="TreeGrafter"/>
</dbReference>
<dbReference type="FunFam" id="1.10.10.1890:FF:000002">
    <property type="entry name" value="Spindle and kinetochore-associated protein 1"/>
    <property type="match status" value="1"/>
</dbReference>
<dbReference type="Pfam" id="PF07160">
    <property type="entry name" value="SKA1"/>
    <property type="match status" value="1"/>
</dbReference>
<dbReference type="PANTHER" id="PTHR28573">
    <property type="entry name" value="SPINDLE AND KINETOCHORE-ASSOCIATED PROTEIN 1"/>
    <property type="match status" value="1"/>
</dbReference>
<dbReference type="Proteomes" id="UP001212841">
    <property type="component" value="Unassembled WGS sequence"/>
</dbReference>
<dbReference type="GO" id="GO:0008017">
    <property type="term" value="F:microtubule binding"/>
    <property type="evidence" value="ECO:0007669"/>
    <property type="project" value="InterPro"/>
</dbReference>
<evidence type="ECO:0000256" key="3">
    <source>
        <dbReference type="SAM" id="MobiDB-lite"/>
    </source>
</evidence>
<protein>
    <submittedName>
        <fullName evidence="4">Spindle and kinetochore-associated protein 1</fullName>
    </submittedName>
</protein>
<dbReference type="GO" id="GO:0031110">
    <property type="term" value="P:regulation of microtubule polymerization or depolymerization"/>
    <property type="evidence" value="ECO:0007669"/>
    <property type="project" value="TreeGrafter"/>
</dbReference>
<sequence>MISHNVLTMEAILEDFTTRAENLKAALRVRSTSMDPNIQTTITELERRVANCRYLIEQEQQAVEKAWELLSQLDATTASLIHMRDHIPKHLPRKPHPKTRPAVTEVMMGRPPAAGQASRDMEAEDDSLGEAGQSGGMVGAGGPRTLDGKRSVAQNIGQRMEDVENATVPPEHTETTEKKAKMVTAILPVTVAEFDTIPKYILGRMTRDKLNDLLSELSTLVRDKQTMIKMPHSRMDKTQRDVYWEHKRAMNEETKGKAFVTEKDIKDKHPWSASTFKLDPAGRSVVAILRHLGRVKEVRGGGHTRLVVL</sequence>
<dbReference type="PANTHER" id="PTHR28573:SF1">
    <property type="entry name" value="SPINDLE AND KINETOCHORE-ASSOCIATED PROTEIN 1"/>
    <property type="match status" value="1"/>
</dbReference>
<accession>A0AAD5S8B3</accession>
<dbReference type="InterPro" id="IPR009829">
    <property type="entry name" value="SKA1"/>
</dbReference>
<evidence type="ECO:0000313" key="4">
    <source>
        <dbReference type="EMBL" id="KAJ3047076.1"/>
    </source>
</evidence>
<keyword evidence="2" id="KW-0175">Coiled coil</keyword>
<proteinExistence type="inferred from homology"/>
<dbReference type="GO" id="GO:0005876">
    <property type="term" value="C:spindle microtubule"/>
    <property type="evidence" value="ECO:0007669"/>
    <property type="project" value="TreeGrafter"/>
</dbReference>
<comment type="similarity">
    <text evidence="1">Belongs to the SKA1 family.</text>
</comment>
<evidence type="ECO:0000256" key="2">
    <source>
        <dbReference type="ARBA" id="ARBA00023054"/>
    </source>
</evidence>
<dbReference type="GO" id="GO:0000940">
    <property type="term" value="C:outer kinetochore"/>
    <property type="evidence" value="ECO:0007669"/>
    <property type="project" value="TreeGrafter"/>
</dbReference>
<dbReference type="GO" id="GO:0000278">
    <property type="term" value="P:mitotic cell cycle"/>
    <property type="evidence" value="ECO:0007669"/>
    <property type="project" value="TreeGrafter"/>
</dbReference>
<evidence type="ECO:0000313" key="5">
    <source>
        <dbReference type="Proteomes" id="UP001212841"/>
    </source>
</evidence>
<dbReference type="InterPro" id="IPR042031">
    <property type="entry name" value="SKA1_MBD_sf"/>
</dbReference>
<name>A0AAD5S8B3_9FUNG</name>
<dbReference type="GO" id="GO:0007059">
    <property type="term" value="P:chromosome segregation"/>
    <property type="evidence" value="ECO:0007669"/>
    <property type="project" value="InterPro"/>
</dbReference>
<feature type="region of interest" description="Disordered" evidence="3">
    <location>
        <begin position="111"/>
        <end position="149"/>
    </location>
</feature>
<gene>
    <name evidence="4" type="primary">SKA1</name>
    <name evidence="4" type="ORF">HK097_000259</name>
</gene>
<dbReference type="Gene3D" id="1.10.10.1890">
    <property type="entry name" value="Ska1 microtubule binding domain-like"/>
    <property type="match status" value="1"/>
</dbReference>
<organism evidence="4 5">
    <name type="scientific">Rhizophlyctis rosea</name>
    <dbReference type="NCBI Taxonomy" id="64517"/>
    <lineage>
        <taxon>Eukaryota</taxon>
        <taxon>Fungi</taxon>
        <taxon>Fungi incertae sedis</taxon>
        <taxon>Chytridiomycota</taxon>
        <taxon>Chytridiomycota incertae sedis</taxon>
        <taxon>Chytridiomycetes</taxon>
        <taxon>Rhizophlyctidales</taxon>
        <taxon>Rhizophlyctidaceae</taxon>
        <taxon>Rhizophlyctis</taxon>
    </lineage>
</organism>
<keyword evidence="5" id="KW-1185">Reference proteome</keyword>
<reference evidence="4" key="1">
    <citation type="submission" date="2020-05" db="EMBL/GenBank/DDBJ databases">
        <title>Phylogenomic resolution of chytrid fungi.</title>
        <authorList>
            <person name="Stajich J.E."/>
            <person name="Amses K."/>
            <person name="Simmons R."/>
            <person name="Seto K."/>
            <person name="Myers J."/>
            <person name="Bonds A."/>
            <person name="Quandt C.A."/>
            <person name="Barry K."/>
            <person name="Liu P."/>
            <person name="Grigoriev I."/>
            <person name="Longcore J.E."/>
            <person name="James T.Y."/>
        </authorList>
    </citation>
    <scope>NUCLEOTIDE SEQUENCE</scope>
    <source>
        <strain evidence="4">JEL0318</strain>
    </source>
</reference>
<comment type="caution">
    <text evidence="4">The sequence shown here is derived from an EMBL/GenBank/DDBJ whole genome shotgun (WGS) entry which is preliminary data.</text>
</comment>
<evidence type="ECO:0000256" key="1">
    <source>
        <dbReference type="ARBA" id="ARBA00006836"/>
    </source>
</evidence>
<dbReference type="AlphaFoldDB" id="A0AAD5S8B3"/>
<dbReference type="GO" id="GO:0051301">
    <property type="term" value="P:cell division"/>
    <property type="evidence" value="ECO:0007669"/>
    <property type="project" value="InterPro"/>
</dbReference>
<feature type="compositionally biased region" description="Gly residues" evidence="3">
    <location>
        <begin position="132"/>
        <end position="142"/>
    </location>
</feature>